<evidence type="ECO:0000256" key="9">
    <source>
        <dbReference type="SAM" id="Phobius"/>
    </source>
</evidence>
<organism evidence="11 12">
    <name type="scientific">Mojavia pulchra JT2-VF2</name>
    <dbReference type="NCBI Taxonomy" id="287848"/>
    <lineage>
        <taxon>Bacteria</taxon>
        <taxon>Bacillati</taxon>
        <taxon>Cyanobacteriota</taxon>
        <taxon>Cyanophyceae</taxon>
        <taxon>Nostocales</taxon>
        <taxon>Nostocaceae</taxon>
    </lineage>
</organism>
<keyword evidence="8" id="KW-0175">Coiled coil</keyword>
<dbReference type="InterPro" id="IPR003661">
    <property type="entry name" value="HisK_dim/P_dom"/>
</dbReference>
<dbReference type="GO" id="GO:0000155">
    <property type="term" value="F:phosphorelay sensor kinase activity"/>
    <property type="evidence" value="ECO:0007669"/>
    <property type="project" value="InterPro"/>
</dbReference>
<evidence type="ECO:0000256" key="3">
    <source>
        <dbReference type="ARBA" id="ARBA00022553"/>
    </source>
</evidence>
<reference evidence="11" key="1">
    <citation type="submission" date="2021-05" db="EMBL/GenBank/DDBJ databases">
        <authorList>
            <person name="Pietrasiak N."/>
            <person name="Ward R."/>
            <person name="Stajich J.E."/>
            <person name="Kurbessoian T."/>
        </authorList>
    </citation>
    <scope>NUCLEOTIDE SEQUENCE</scope>
    <source>
        <strain evidence="11">JT2-VF2</strain>
    </source>
</reference>
<comment type="catalytic activity">
    <reaction evidence="1">
        <text>ATP + protein L-histidine = ADP + protein N-phospho-L-histidine.</text>
        <dbReference type="EC" id="2.7.13.3"/>
    </reaction>
</comment>
<feature type="coiled-coil region" evidence="8">
    <location>
        <begin position="499"/>
        <end position="526"/>
    </location>
</feature>
<feature type="domain" description="Histidine kinase" evidence="10">
    <location>
        <begin position="428"/>
        <end position="643"/>
    </location>
</feature>
<protein>
    <recommendedName>
        <fullName evidence="2">histidine kinase</fullName>
        <ecNumber evidence="2">2.7.13.3</ecNumber>
    </recommendedName>
</protein>
<keyword evidence="4" id="KW-0808">Transferase</keyword>
<dbReference type="PANTHER" id="PTHR42878:SF15">
    <property type="entry name" value="BACTERIOPHYTOCHROME"/>
    <property type="match status" value="1"/>
</dbReference>
<evidence type="ECO:0000256" key="2">
    <source>
        <dbReference type="ARBA" id="ARBA00012438"/>
    </source>
</evidence>
<dbReference type="Pfam" id="PF00512">
    <property type="entry name" value="HisKA"/>
    <property type="match status" value="1"/>
</dbReference>
<evidence type="ECO:0000259" key="10">
    <source>
        <dbReference type="PROSITE" id="PS50109"/>
    </source>
</evidence>
<dbReference type="SMART" id="SM00387">
    <property type="entry name" value="HATPase_c"/>
    <property type="match status" value="1"/>
</dbReference>
<dbReference type="GO" id="GO:0030295">
    <property type="term" value="F:protein kinase activator activity"/>
    <property type="evidence" value="ECO:0007669"/>
    <property type="project" value="TreeGrafter"/>
</dbReference>
<dbReference type="CDD" id="cd19410">
    <property type="entry name" value="HK9-like_sensor"/>
    <property type="match status" value="1"/>
</dbReference>
<dbReference type="InterPro" id="IPR036097">
    <property type="entry name" value="HisK_dim/P_sf"/>
</dbReference>
<dbReference type="SMART" id="SM00065">
    <property type="entry name" value="GAF"/>
    <property type="match status" value="1"/>
</dbReference>
<dbReference type="InterPro" id="IPR005467">
    <property type="entry name" value="His_kinase_dom"/>
</dbReference>
<keyword evidence="5" id="KW-0418">Kinase</keyword>
<dbReference type="Pfam" id="PF01590">
    <property type="entry name" value="GAF"/>
    <property type="match status" value="1"/>
</dbReference>
<accession>A0A951Q2S6</accession>
<dbReference type="FunFam" id="1.10.287.130:FF:000101">
    <property type="entry name" value="Sensor histidine kinase"/>
    <property type="match status" value="1"/>
</dbReference>
<dbReference type="Pfam" id="PF02518">
    <property type="entry name" value="HATPase_c"/>
    <property type="match status" value="1"/>
</dbReference>
<keyword evidence="3" id="KW-0597">Phosphoprotein</keyword>
<keyword evidence="9" id="KW-0472">Membrane</keyword>
<dbReference type="InterPro" id="IPR036890">
    <property type="entry name" value="HATPase_C_sf"/>
</dbReference>
<dbReference type="CDD" id="cd00082">
    <property type="entry name" value="HisKA"/>
    <property type="match status" value="1"/>
</dbReference>
<dbReference type="InterPro" id="IPR007891">
    <property type="entry name" value="CHASE3"/>
</dbReference>
<dbReference type="EMBL" id="JAHHHN010000019">
    <property type="protein sequence ID" value="MBW4564221.1"/>
    <property type="molecule type" value="Genomic_DNA"/>
</dbReference>
<dbReference type="InterPro" id="IPR003018">
    <property type="entry name" value="GAF"/>
</dbReference>
<dbReference type="GO" id="GO:0000156">
    <property type="term" value="F:phosphorelay response regulator activity"/>
    <property type="evidence" value="ECO:0007669"/>
    <property type="project" value="TreeGrafter"/>
</dbReference>
<dbReference type="PANTHER" id="PTHR42878">
    <property type="entry name" value="TWO-COMPONENT HISTIDINE KINASE"/>
    <property type="match status" value="1"/>
</dbReference>
<keyword evidence="9" id="KW-1133">Transmembrane helix</keyword>
<dbReference type="Gene3D" id="3.30.565.10">
    <property type="entry name" value="Histidine kinase-like ATPase, C-terminal domain"/>
    <property type="match status" value="1"/>
</dbReference>
<dbReference type="SUPFAM" id="SSF55874">
    <property type="entry name" value="ATPase domain of HSP90 chaperone/DNA topoisomerase II/histidine kinase"/>
    <property type="match status" value="1"/>
</dbReference>
<evidence type="ECO:0000313" key="12">
    <source>
        <dbReference type="Proteomes" id="UP000715781"/>
    </source>
</evidence>
<dbReference type="PRINTS" id="PR00344">
    <property type="entry name" value="BCTRLSENSOR"/>
</dbReference>
<gene>
    <name evidence="11" type="ORF">KME32_24380</name>
</gene>
<dbReference type="Gene3D" id="3.30.450.40">
    <property type="match status" value="1"/>
</dbReference>
<proteinExistence type="predicted"/>
<sequence>MLQITQAGFRRRLTSAIALPIILLLLLSGVSIWQITRLLSAIQWVDHTDQVIAQANQLQKLLLDLETGVRGYQISGDPEFLEPYRQANSRINTAFDELGNLVLDNPQQSQRLIKIQTEQTVWHRSIAQAIARKQRGEVEPLSGIKYRKQIMDAIRQQIADFIATERQLISQRIQTAQQTTQRVMMTSVILSLGIGSFLAYFTSWQLSTVSKSYENALSTAQAQTENAQRSAQRLTTLHNIDLAILAAESIKSLVENALSQLRQLVPYQQAFIALFDFEAQTSQIIAGNSTTGELHPPEGTQMALADFAPEQILQPGIRYVEDLTIANSYPPVLVQLRLEGIRCCLCIPMLVEQKLLGELNLATTEIAAFNNEAQEIVSDVAAQLAIAIQQSLLREHLQRYALELEQRVTKRTADLQAANQELEAFTYSISHDLRAPLRTMQGFAQALQEDYGNLLDSAGQEYLHYITEGAVQMDTLISDLLAYSRLNRVEIQLQPVDLTNVVQEALKQLKTQIQEQQAEITVAASLPQVMAHRATLIQVVINLISNAIKFVAPGIQPKVQIYAEEQQDWIHLWVIDNGIGIAPEHQERIFRVFERLHGVETYFGTGIGLAIVRKSIERMGGRAGVESQLGNGSRFWIALPKAVFHSHAIDNDSSTPHSSN</sequence>
<dbReference type="InterPro" id="IPR050351">
    <property type="entry name" value="BphY/WalK/GraS-like"/>
</dbReference>
<dbReference type="Gene3D" id="1.10.287.130">
    <property type="match status" value="1"/>
</dbReference>
<dbReference type="Proteomes" id="UP000715781">
    <property type="component" value="Unassembled WGS sequence"/>
</dbReference>
<keyword evidence="9" id="KW-0812">Transmembrane</keyword>
<comment type="caution">
    <text evidence="11">The sequence shown here is derived from an EMBL/GenBank/DDBJ whole genome shotgun (WGS) entry which is preliminary data.</text>
</comment>
<evidence type="ECO:0000256" key="1">
    <source>
        <dbReference type="ARBA" id="ARBA00000085"/>
    </source>
</evidence>
<reference evidence="11" key="2">
    <citation type="journal article" date="2022" name="Microbiol. Resour. Announc.">
        <title>Metagenome Sequencing to Explore Phylogenomics of Terrestrial Cyanobacteria.</title>
        <authorList>
            <person name="Ward R.D."/>
            <person name="Stajich J.E."/>
            <person name="Johansen J.R."/>
            <person name="Huntemann M."/>
            <person name="Clum A."/>
            <person name="Foster B."/>
            <person name="Foster B."/>
            <person name="Roux S."/>
            <person name="Palaniappan K."/>
            <person name="Varghese N."/>
            <person name="Mukherjee S."/>
            <person name="Reddy T.B.K."/>
            <person name="Daum C."/>
            <person name="Copeland A."/>
            <person name="Chen I.A."/>
            <person name="Ivanova N.N."/>
            <person name="Kyrpides N.C."/>
            <person name="Shapiro N."/>
            <person name="Eloe-Fadrosh E.A."/>
            <person name="Pietrasiak N."/>
        </authorList>
    </citation>
    <scope>NUCLEOTIDE SEQUENCE</scope>
    <source>
        <strain evidence="11">JT2-VF2</strain>
    </source>
</reference>
<dbReference type="FunFam" id="3.30.565.10:FF:000006">
    <property type="entry name" value="Sensor histidine kinase WalK"/>
    <property type="match status" value="1"/>
</dbReference>
<evidence type="ECO:0000256" key="4">
    <source>
        <dbReference type="ARBA" id="ARBA00022679"/>
    </source>
</evidence>
<dbReference type="GO" id="GO:0007234">
    <property type="term" value="P:osmosensory signaling via phosphorelay pathway"/>
    <property type="evidence" value="ECO:0007669"/>
    <property type="project" value="TreeGrafter"/>
</dbReference>
<dbReference type="PROSITE" id="PS50109">
    <property type="entry name" value="HIS_KIN"/>
    <property type="match status" value="1"/>
</dbReference>
<dbReference type="SUPFAM" id="SSF47384">
    <property type="entry name" value="Homodimeric domain of signal transducing histidine kinase"/>
    <property type="match status" value="1"/>
</dbReference>
<evidence type="ECO:0000256" key="7">
    <source>
        <dbReference type="ARBA" id="ARBA00055745"/>
    </source>
</evidence>
<dbReference type="InterPro" id="IPR003594">
    <property type="entry name" value="HATPase_dom"/>
</dbReference>
<feature type="transmembrane region" description="Helical" evidence="9">
    <location>
        <begin position="12"/>
        <end position="33"/>
    </location>
</feature>
<dbReference type="Pfam" id="PF05227">
    <property type="entry name" value="CHASE3"/>
    <property type="match status" value="1"/>
</dbReference>
<dbReference type="SUPFAM" id="SSF55781">
    <property type="entry name" value="GAF domain-like"/>
    <property type="match status" value="1"/>
</dbReference>
<dbReference type="InterPro" id="IPR004358">
    <property type="entry name" value="Sig_transdc_His_kin-like_C"/>
</dbReference>
<evidence type="ECO:0000256" key="5">
    <source>
        <dbReference type="ARBA" id="ARBA00022777"/>
    </source>
</evidence>
<evidence type="ECO:0000313" key="11">
    <source>
        <dbReference type="EMBL" id="MBW4564221.1"/>
    </source>
</evidence>
<dbReference type="InterPro" id="IPR029016">
    <property type="entry name" value="GAF-like_dom_sf"/>
</dbReference>
<evidence type="ECO:0000256" key="8">
    <source>
        <dbReference type="SAM" id="Coils"/>
    </source>
</evidence>
<dbReference type="SMART" id="SM00388">
    <property type="entry name" value="HisKA"/>
    <property type="match status" value="1"/>
</dbReference>
<dbReference type="EC" id="2.7.13.3" evidence="2"/>
<evidence type="ECO:0000256" key="6">
    <source>
        <dbReference type="ARBA" id="ARBA00023012"/>
    </source>
</evidence>
<comment type="function">
    <text evidence="7">Photoreceptor which exists in two forms that are reversibly interconvertible by light: the R form that absorbs maximally in the red region of the spectrum and the FR form that absorbs maximally in the far-red region.</text>
</comment>
<name>A0A951Q2S6_9NOST</name>
<keyword evidence="6" id="KW-0902">Two-component regulatory system</keyword>
<dbReference type="AlphaFoldDB" id="A0A951Q2S6"/>